<proteinExistence type="predicted"/>
<dbReference type="Proteomes" id="UP000477951">
    <property type="component" value="Unassembled WGS sequence"/>
</dbReference>
<dbReference type="SUPFAM" id="SSF48403">
    <property type="entry name" value="Ankyrin repeat"/>
    <property type="match status" value="1"/>
</dbReference>
<accession>A0A6L6VMH0</accession>
<protein>
    <submittedName>
        <fullName evidence="2">Ankyrin repeat domain-containing protein</fullName>
    </submittedName>
</protein>
<feature type="repeat" description="ANK" evidence="1">
    <location>
        <begin position="106"/>
        <end position="138"/>
    </location>
</feature>
<evidence type="ECO:0000313" key="2">
    <source>
        <dbReference type="EMBL" id="MUZ74632.1"/>
    </source>
</evidence>
<dbReference type="InterPro" id="IPR036770">
    <property type="entry name" value="Ankyrin_rpt-contain_sf"/>
</dbReference>
<comment type="caution">
    <text evidence="2">The sequence shown here is derived from an EMBL/GenBank/DDBJ whole genome shotgun (WGS) entry which is preliminary data.</text>
</comment>
<evidence type="ECO:0000313" key="3">
    <source>
        <dbReference type="Proteomes" id="UP000477951"/>
    </source>
</evidence>
<gene>
    <name evidence="2" type="ORF">GOZ90_18250</name>
</gene>
<dbReference type="Gene3D" id="1.25.40.20">
    <property type="entry name" value="Ankyrin repeat-containing domain"/>
    <property type="match status" value="1"/>
</dbReference>
<dbReference type="Pfam" id="PF13606">
    <property type="entry name" value="Ank_3"/>
    <property type="match status" value="1"/>
</dbReference>
<dbReference type="InterPro" id="IPR002110">
    <property type="entry name" value="Ankyrin_rpt"/>
</dbReference>
<sequence length="336" mass="38339">MRFLLRLIGFILLLTAHSCSEEKKEDVSSNFSPEGRAIMEKESLSDEQISNLKLVEIDYSKAPSEMRAIAYKIFLRQSLTQTDLKTLGENINKSFPERKPNGLYRYGRTLLVTAVENQNLDAVNALLEAGADPYVSTDPNNESEQIRNWNFLYLAMKQEGQKLPDSDYFDKTYANQLLQLYLKHGGDPNYRWPDGQSLLEFTVGDNFEGFKILLQAGADPWKRGEQDTPLAVQCVTLLRKPSCIQYLAENGYYDKTPENYMYDMIDAATNELEAGARTDPEEVGQSYSEYGRYADAVKVLLQRSHYPLGEGSTLHRLLYVESGTYRKKLQEKRDGN</sequence>
<name>A0A6L6VMH0_AGRVI</name>
<organism evidence="2 3">
    <name type="scientific">Agrobacterium vitis</name>
    <name type="common">Rhizobium vitis</name>
    <dbReference type="NCBI Taxonomy" id="373"/>
    <lineage>
        <taxon>Bacteria</taxon>
        <taxon>Pseudomonadati</taxon>
        <taxon>Pseudomonadota</taxon>
        <taxon>Alphaproteobacteria</taxon>
        <taxon>Hyphomicrobiales</taxon>
        <taxon>Rhizobiaceae</taxon>
        <taxon>Rhizobium/Agrobacterium group</taxon>
        <taxon>Agrobacterium</taxon>
    </lineage>
</organism>
<keyword evidence="1" id="KW-0040">ANK repeat</keyword>
<dbReference type="PROSITE" id="PS50088">
    <property type="entry name" value="ANK_REPEAT"/>
    <property type="match status" value="1"/>
</dbReference>
<dbReference type="EMBL" id="WPHR01000018">
    <property type="protein sequence ID" value="MUZ74632.1"/>
    <property type="molecule type" value="Genomic_DNA"/>
</dbReference>
<dbReference type="PROSITE" id="PS50297">
    <property type="entry name" value="ANK_REP_REGION"/>
    <property type="match status" value="1"/>
</dbReference>
<dbReference type="AlphaFoldDB" id="A0A6L6VMH0"/>
<evidence type="ECO:0000256" key="1">
    <source>
        <dbReference type="PROSITE-ProRule" id="PRU00023"/>
    </source>
</evidence>
<reference evidence="2 3" key="1">
    <citation type="submission" date="2019-12" db="EMBL/GenBank/DDBJ databases">
        <title>Whole-genome sequencing of Allorhizobium vitis.</title>
        <authorList>
            <person name="Gan H.M."/>
            <person name="Szegedi E."/>
            <person name="Burr T."/>
            <person name="Savka M.A."/>
        </authorList>
    </citation>
    <scope>NUCLEOTIDE SEQUENCE [LARGE SCALE GENOMIC DNA]</scope>
    <source>
        <strain evidence="2 3">CG516</strain>
    </source>
</reference>
<dbReference type="RefSeq" id="WP_156615592.1">
    <property type="nucleotide sequence ID" value="NZ_WPHR01000018.1"/>
</dbReference>
<dbReference type="SMART" id="SM00248">
    <property type="entry name" value="ANK"/>
    <property type="match status" value="1"/>
</dbReference>